<protein>
    <submittedName>
        <fullName evidence="1">UPF0182 family protein</fullName>
    </submittedName>
</protein>
<evidence type="ECO:0000313" key="1">
    <source>
        <dbReference type="EMBL" id="TKY92393.1"/>
    </source>
</evidence>
<feature type="non-terminal residue" evidence="1">
    <location>
        <position position="1"/>
    </location>
</feature>
<feature type="non-terminal residue" evidence="1">
    <location>
        <position position="771"/>
    </location>
</feature>
<proteinExistence type="predicted"/>
<reference evidence="1" key="1">
    <citation type="submission" date="2018-09" db="EMBL/GenBank/DDBJ databases">
        <title>A genomic encyclopedia of anaerobic methanotrophic archaea.</title>
        <authorList>
            <person name="Skennerton C.T."/>
            <person name="Chadwick G.L."/>
            <person name="Laso-Perez R."/>
            <person name="Leu A.O."/>
            <person name="Speth D.R."/>
            <person name="Yu H."/>
            <person name="Morgan-Lang C."/>
            <person name="Hatzenpichler R."/>
            <person name="Goudeau D."/>
            <person name="Malmstrom R."/>
            <person name="Woyke T."/>
            <person name="Hallam S."/>
            <person name="Tyson G.W."/>
            <person name="Wegener G."/>
            <person name="Boetius A."/>
            <person name="Orphan V.J."/>
        </authorList>
    </citation>
    <scope>NUCLEOTIDE SEQUENCE</scope>
    <source>
        <strain evidence="1">CONS3730D10UFb2</strain>
    </source>
</reference>
<accession>A0AC61SCL2</accession>
<dbReference type="Proteomes" id="UP000315423">
    <property type="component" value="Unassembled WGS sequence"/>
</dbReference>
<evidence type="ECO:0000313" key="2">
    <source>
        <dbReference type="Proteomes" id="UP000315423"/>
    </source>
</evidence>
<gene>
    <name evidence="1" type="ORF">C5S46_00875</name>
</gene>
<dbReference type="EMBL" id="QYBA01000028">
    <property type="protein sequence ID" value="TKY92393.1"/>
    <property type="molecule type" value="Genomic_DNA"/>
</dbReference>
<organism evidence="1 2">
    <name type="scientific">Candidatus Methanomarinus sp</name>
    <dbReference type="NCBI Taxonomy" id="3386244"/>
    <lineage>
        <taxon>Archaea</taxon>
        <taxon>Methanobacteriati</taxon>
        <taxon>Methanobacteriota</taxon>
        <taxon>Stenosarchaea group</taxon>
        <taxon>Methanomicrobia</taxon>
        <taxon>Methanosarcinales</taxon>
        <taxon>ANME-2 cluster</taxon>
        <taxon>Candidatus Methanocomedenaceae</taxon>
        <taxon>Candidatus Methanomarinus</taxon>
    </lineage>
</organism>
<name>A0AC61SCL2_9EURY</name>
<sequence length="771" mass="87740">EDFIDVKPEQDVKTAIKAATFPVYIFILLFSVLQGLSISGSWLTILMYLNSMPFGTTDPIFNNDIAFYVYSLPFFKVIISYISSLLFFGILLLAGLYATFNWKMLKHPPFDLRCLLAGFLAFFAARIYLGKYNILYSETGVVYGAGYVDVTISQYIPVIISIVLLLSAIGILIAGRWDTLSVGKILSGMVALIILIWIVSGFATVLIQELKVTPNELKLEKSYITNNINMTNTAYDLSDVIIRQYPVTYNLTTDILNDPSITNARLWDHRPLNTIYQQKQAIRTYYGFNDVDVDRYNIDGAKTQVWLSAREIYYDQLQAGTWQNEHIFYTHGIGIVMSPVTNIVEQGLPEMYIENIPPISTTSSLTISQPRIYYGEKTDTYIFTGTGNDEFDYPSGDTNVVTTYTGTGGINMGFFNRIIATIALGDLKIFTSSDIDENSKLHINRNVVERTELITPYLLQDSDAYIVLSDSGDLYWVLNAFVSSNRYPYSEPVQTDNTRLNYIRDSAKAVVNAYNGTITYYVVEEDPILMSYSKIFPDVFKPYDQMPDELKQHLRYSPDLFLIQSSIYNSYHMKTPEVFYNLEDQWQMSKEKYGDSLIQMEPYNVLLELNGSTEFIMMLPFNPKNKDNMISWMAVGQDHPYYGEKILYKFSKDKLIYGPAQIEALIDQDEDISKDLTLWSQGGSNVIRGNLLVIPIRNSILYIEPLYISAETSSSIPELKKVLVVYNNKVVMEDSLEEAIRRLVDENISTIPTVPAVTDGDNQTMDDLLIR</sequence>
<comment type="caution">
    <text evidence="1">The sequence shown here is derived from an EMBL/GenBank/DDBJ whole genome shotgun (WGS) entry which is preliminary data.</text>
</comment>